<dbReference type="Pfam" id="PF01532">
    <property type="entry name" value="Glyco_hydro_47"/>
    <property type="match status" value="1"/>
</dbReference>
<protein>
    <submittedName>
        <fullName evidence="6">Mannosyl-oligosaccharide 1,2-alpha-mannosidase MNS1</fullName>
    </submittedName>
</protein>
<comment type="caution">
    <text evidence="6">The sequence shown here is derived from an EMBL/GenBank/DDBJ whole genome shotgun (WGS) entry which is preliminary data.</text>
</comment>
<sequence>MHVGTPWNILRLETVESLMYLWRLTRNKTYQEWGWNIFQAFEQNSRIEFGYVGLKDQLKHLRMGQKLIPWMYKIWLDKGRGCFLRSFGCG</sequence>
<dbReference type="PANTHER" id="PTHR11742:SF6">
    <property type="entry name" value="MANNOSYL-OLIGOSACCHARIDE ALPHA-1,2-MANNOSIDASE IA-RELATED"/>
    <property type="match status" value="1"/>
</dbReference>
<name>A0AAX6HFB1_IRIPA</name>
<reference evidence="6" key="1">
    <citation type="journal article" date="2023" name="GigaByte">
        <title>Genome assembly of the bearded iris, Iris pallida Lam.</title>
        <authorList>
            <person name="Bruccoleri R.E."/>
            <person name="Oakeley E.J."/>
            <person name="Faust A.M.E."/>
            <person name="Altorfer M."/>
            <person name="Dessus-Babus S."/>
            <person name="Burckhardt D."/>
            <person name="Oertli M."/>
            <person name="Naumann U."/>
            <person name="Petersen F."/>
            <person name="Wong J."/>
        </authorList>
    </citation>
    <scope>NUCLEOTIDE SEQUENCE</scope>
    <source>
        <strain evidence="6">GSM-AAB239-AS_SAM_17_03QT</strain>
    </source>
</reference>
<dbReference type="GO" id="GO:0000139">
    <property type="term" value="C:Golgi membrane"/>
    <property type="evidence" value="ECO:0007669"/>
    <property type="project" value="TreeGrafter"/>
</dbReference>
<dbReference type="GO" id="GO:0004571">
    <property type="term" value="F:mannosyl-oligosaccharide 1,2-alpha-mannosidase activity"/>
    <property type="evidence" value="ECO:0007669"/>
    <property type="project" value="InterPro"/>
</dbReference>
<comment type="pathway">
    <text evidence="2">Protein modification; protein glycosylation.</text>
</comment>
<dbReference type="GO" id="GO:0005509">
    <property type="term" value="F:calcium ion binding"/>
    <property type="evidence" value="ECO:0007669"/>
    <property type="project" value="InterPro"/>
</dbReference>
<comment type="cofactor">
    <cofactor evidence="1">
        <name>Ca(2+)</name>
        <dbReference type="ChEBI" id="CHEBI:29108"/>
    </cofactor>
</comment>
<dbReference type="InterPro" id="IPR036026">
    <property type="entry name" value="Seven-hairpin_glycosidases"/>
</dbReference>
<accession>A0AAX6HFB1</accession>
<proteinExistence type="inferred from homology"/>
<reference evidence="6" key="2">
    <citation type="submission" date="2023-04" db="EMBL/GenBank/DDBJ databases">
        <authorList>
            <person name="Bruccoleri R.E."/>
            <person name="Oakeley E.J."/>
            <person name="Faust A.-M."/>
            <person name="Dessus-Babus S."/>
            <person name="Altorfer M."/>
            <person name="Burckhardt D."/>
            <person name="Oertli M."/>
            <person name="Naumann U."/>
            <person name="Petersen F."/>
            <person name="Wong J."/>
        </authorList>
    </citation>
    <scope>NUCLEOTIDE SEQUENCE</scope>
    <source>
        <strain evidence="6">GSM-AAB239-AS_SAM_17_03QT</strain>
        <tissue evidence="6">Leaf</tissue>
    </source>
</reference>
<keyword evidence="4" id="KW-0378">Hydrolase</keyword>
<organism evidence="6 7">
    <name type="scientific">Iris pallida</name>
    <name type="common">Sweet iris</name>
    <dbReference type="NCBI Taxonomy" id="29817"/>
    <lineage>
        <taxon>Eukaryota</taxon>
        <taxon>Viridiplantae</taxon>
        <taxon>Streptophyta</taxon>
        <taxon>Embryophyta</taxon>
        <taxon>Tracheophyta</taxon>
        <taxon>Spermatophyta</taxon>
        <taxon>Magnoliopsida</taxon>
        <taxon>Liliopsida</taxon>
        <taxon>Asparagales</taxon>
        <taxon>Iridaceae</taxon>
        <taxon>Iridoideae</taxon>
        <taxon>Irideae</taxon>
        <taxon>Iris</taxon>
    </lineage>
</organism>
<evidence type="ECO:0000256" key="3">
    <source>
        <dbReference type="ARBA" id="ARBA00007658"/>
    </source>
</evidence>
<dbReference type="Gene3D" id="1.50.10.10">
    <property type="match status" value="1"/>
</dbReference>
<dbReference type="GO" id="GO:0005975">
    <property type="term" value="P:carbohydrate metabolic process"/>
    <property type="evidence" value="ECO:0007669"/>
    <property type="project" value="InterPro"/>
</dbReference>
<evidence type="ECO:0000256" key="5">
    <source>
        <dbReference type="ARBA" id="ARBA00023157"/>
    </source>
</evidence>
<dbReference type="Proteomes" id="UP001140949">
    <property type="component" value="Unassembled WGS sequence"/>
</dbReference>
<dbReference type="InterPro" id="IPR050749">
    <property type="entry name" value="Glycosyl_Hydrolase_47"/>
</dbReference>
<dbReference type="InterPro" id="IPR001382">
    <property type="entry name" value="Glyco_hydro_47"/>
</dbReference>
<keyword evidence="5" id="KW-1015">Disulfide bond</keyword>
<dbReference type="GO" id="GO:0005783">
    <property type="term" value="C:endoplasmic reticulum"/>
    <property type="evidence" value="ECO:0007669"/>
    <property type="project" value="TreeGrafter"/>
</dbReference>
<comment type="similarity">
    <text evidence="3">Belongs to the glycosyl hydrolase 47 family.</text>
</comment>
<evidence type="ECO:0000256" key="1">
    <source>
        <dbReference type="ARBA" id="ARBA00001913"/>
    </source>
</evidence>
<evidence type="ECO:0000256" key="4">
    <source>
        <dbReference type="ARBA" id="ARBA00022801"/>
    </source>
</evidence>
<dbReference type="AlphaFoldDB" id="A0AAX6HFB1"/>
<evidence type="ECO:0000313" key="7">
    <source>
        <dbReference type="Proteomes" id="UP001140949"/>
    </source>
</evidence>
<evidence type="ECO:0000256" key="2">
    <source>
        <dbReference type="ARBA" id="ARBA00004922"/>
    </source>
</evidence>
<gene>
    <name evidence="6" type="ORF">M6B38_315520</name>
</gene>
<dbReference type="InterPro" id="IPR012341">
    <property type="entry name" value="6hp_glycosidase-like_sf"/>
</dbReference>
<evidence type="ECO:0000313" key="6">
    <source>
        <dbReference type="EMBL" id="KAJ6839553.1"/>
    </source>
</evidence>
<dbReference type="EMBL" id="JANAVB010009995">
    <property type="protein sequence ID" value="KAJ6839553.1"/>
    <property type="molecule type" value="Genomic_DNA"/>
</dbReference>
<dbReference type="PANTHER" id="PTHR11742">
    <property type="entry name" value="MANNOSYL-OLIGOSACCHARIDE ALPHA-1,2-MANNOSIDASE-RELATED"/>
    <property type="match status" value="1"/>
</dbReference>
<keyword evidence="7" id="KW-1185">Reference proteome</keyword>
<dbReference type="SUPFAM" id="SSF48225">
    <property type="entry name" value="Seven-hairpin glycosidases"/>
    <property type="match status" value="1"/>
</dbReference>